<evidence type="ECO:0000256" key="8">
    <source>
        <dbReference type="ARBA" id="ARBA00023326"/>
    </source>
</evidence>
<dbReference type="SUPFAM" id="SSF49785">
    <property type="entry name" value="Galactose-binding domain-like"/>
    <property type="match status" value="2"/>
</dbReference>
<dbReference type="InterPro" id="IPR008979">
    <property type="entry name" value="Galactose-bd-like_sf"/>
</dbReference>
<dbReference type="Gene3D" id="2.70.98.30">
    <property type="entry name" value="Golgi alpha-mannosidase II, domain 4"/>
    <property type="match status" value="1"/>
</dbReference>
<evidence type="ECO:0000259" key="10">
    <source>
        <dbReference type="PROSITE" id="PS50022"/>
    </source>
</evidence>
<keyword evidence="7" id="KW-0961">Cell wall biogenesis/degradation</keyword>
<accession>A0A9D9N536</accession>
<keyword evidence="5" id="KW-0119">Carbohydrate metabolism</keyword>
<dbReference type="InterPro" id="IPR040720">
    <property type="entry name" value="GH81_C"/>
</dbReference>
<protein>
    <recommendedName>
        <fullName evidence="3">glucan endo-1,3-beta-D-glucosidase</fullName>
        <ecNumber evidence="3">3.2.1.39</ecNumber>
    </recommendedName>
</protein>
<sequence>MRTKYLFTIANCILWGCLSLSAQSPVQTGKGSYASYTPLSESKTDEHNGDQSRYQEYKTLYVNENAGADKGWPIPSNKWWSYLVNSQYSGNMWVYPQVVKAENYGIYVAYPSYWNDNGTEMKWNSMLQIKGDDFNPASAIAQDWSDWSIVTRLEDEEKRMDVTMAHGIPFTFVEWNGFSPILTLDGATFFDGNGTIETFPYTGSCIGLQSGEEIYAVYVPENTRFTYADGSLFIDVPHEKHFLSIALLSSTEQLEDFASYAYAIPRHTNVSWDYDVAQGKVTTTFHIEAEDLRNGTQHTDVMQGFIPHHYKRAQLDFEFTPYTFQTPRGMMKMATGKQFSISYDFKGILPYFAAPDETAATGAHPFNMNRMRQMIEEYSQQGSFGGDTYWGGKGLTQMAHYMVYAYELGEMELFNACKTRLKEALVNWLTYTPGEESYYFARYNRWGSLVGYNTSYGSDTFNDHHFHYGYYTYAGALLALFDEEFRNDYGEMLTLLAKDYANWDRNDTRFPLFRTLDIWAGHSYAGGSGDSNGNGQESTSEAMQSWGGLFLLGVALDNAEMRDAGAFGWVNESRATAEYWFDRDRENIDYSKYTHPYSSNLTSAGVGWWTWFSGDPVWMHSIQWLPVSPCLDYLSEDLEFAEWEYTEMWNKKEVGDWDKPGVNANGDATGLLADESGLGNVVLAYLQQFNPDSAAAVFDWAWLNNKNLAKNPDTGGISYYLIHSHRSYGDIDWGVHASIATATAYNKNGEMTYVAYNPSHSAQEITFYRDNIELVSFMAPARKMTVYQDEPHADHVIIEATSIVEPNDTTICTAKVYDQYGMEFPGNITWSSNKGSITPNGLLTATSQLGDTITVVATFNELHDTIHIAVNHLPVLTQATLTPQIELLEIGQETTFELIATDQYGQEYTADIAWVISLNGDSIGNQPHFVAEQSGMYQVKARLEGQEFVNDFLVAPNLPNLALHKTTYESGHENVGTLPEYATDGDYTTRWGSEHSEPEWIYVDLGATAYIASVTIHWETSYAAEYEIQISDNGNDWETAAHQSLGQGGVETLSIHAKGRYVKMLGLKRSNQYGFSFYEMEVNGVFEDGNPDELLGIQISPDNHLMRQYEQVELNATCFNRSGQATAITPVWTVDPAQGQISDEGIFTPTSYGTMHVSATYDGMTAQATFIVEEAIRLGSIEISPEKALVVSGEEQTFTINGFDQFEVPFAVEDLNIQLLDSNKQVTGKAQFANGIFYSNHIGNYYLIVGQGNVTDTAYIEVKDILETNLAYHKNVTASSEENVGTLAVNAVDEDETSRWGSKHNATPEWLMIDLGKSYKVHTIEILWEAASAKAYQVQLSTDLQNWYIAEDITDGASGSRTDTWHIDETEARYVRIWCTVRNMPQYGYSLYEVRVFGNHANVPSNIEDTEDSDIPYVVDGHNVYIKEPSPKVSLYNLLGQSLISSGYHTAIHLPGSGVYLLCIGHETYKILIQ</sequence>
<comment type="similarity">
    <text evidence="2">Belongs to the glycosyl hydrolase 81 family.</text>
</comment>
<dbReference type="Proteomes" id="UP000823641">
    <property type="component" value="Unassembled WGS sequence"/>
</dbReference>
<organism evidence="11 12">
    <name type="scientific">Candidatus Gallipaludibacter merdavium</name>
    <dbReference type="NCBI Taxonomy" id="2840839"/>
    <lineage>
        <taxon>Bacteria</taxon>
        <taxon>Pseudomonadati</taxon>
        <taxon>Bacteroidota</taxon>
        <taxon>Bacteroidia</taxon>
        <taxon>Bacteroidales</taxon>
        <taxon>Candidatus Gallipaludibacter</taxon>
    </lineage>
</organism>
<evidence type="ECO:0000256" key="5">
    <source>
        <dbReference type="ARBA" id="ARBA00023277"/>
    </source>
</evidence>
<keyword evidence="8" id="KW-0624">Polysaccharide degradation</keyword>
<comment type="catalytic activity">
    <reaction evidence="1">
        <text>Hydrolysis of (1-&gt;3)-beta-D-glucosidic linkages in (1-&gt;3)-beta-D-glucans.</text>
        <dbReference type="EC" id="3.2.1.39"/>
    </reaction>
</comment>
<reference evidence="11" key="2">
    <citation type="journal article" date="2021" name="PeerJ">
        <title>Extensive microbial diversity within the chicken gut microbiome revealed by metagenomics and culture.</title>
        <authorList>
            <person name="Gilroy R."/>
            <person name="Ravi A."/>
            <person name="Getino M."/>
            <person name="Pursley I."/>
            <person name="Horton D.L."/>
            <person name="Alikhan N.F."/>
            <person name="Baker D."/>
            <person name="Gharbi K."/>
            <person name="Hall N."/>
            <person name="Watson M."/>
            <person name="Adriaenssens E.M."/>
            <person name="Foster-Nyarko E."/>
            <person name="Jarju S."/>
            <person name="Secka A."/>
            <person name="Antonio M."/>
            <person name="Oren A."/>
            <person name="Chaudhuri R.R."/>
            <person name="La Ragione R."/>
            <person name="Hildebrand F."/>
            <person name="Pallen M.J."/>
        </authorList>
    </citation>
    <scope>NUCLEOTIDE SEQUENCE</scope>
    <source>
        <strain evidence="11">G3-3990</strain>
    </source>
</reference>
<dbReference type="InterPro" id="IPR005200">
    <property type="entry name" value="Endo-beta-glucanase"/>
</dbReference>
<keyword evidence="6" id="KW-0326">Glycosidase</keyword>
<comment type="caution">
    <text evidence="11">The sequence shown here is derived from an EMBL/GenBank/DDBJ whole genome shotgun (WGS) entry which is preliminary data.</text>
</comment>
<dbReference type="GO" id="GO:0071555">
    <property type="term" value="P:cell wall organization"/>
    <property type="evidence" value="ECO:0007669"/>
    <property type="project" value="UniProtKB-KW"/>
</dbReference>
<feature type="domain" description="F5/8 type C" evidence="10">
    <location>
        <begin position="1258"/>
        <end position="1399"/>
    </location>
</feature>
<dbReference type="PROSITE" id="PS50022">
    <property type="entry name" value="FA58C_3"/>
    <property type="match status" value="2"/>
</dbReference>
<evidence type="ECO:0000256" key="4">
    <source>
        <dbReference type="ARBA" id="ARBA00022801"/>
    </source>
</evidence>
<reference evidence="11" key="1">
    <citation type="submission" date="2020-10" db="EMBL/GenBank/DDBJ databases">
        <authorList>
            <person name="Gilroy R."/>
        </authorList>
    </citation>
    <scope>NUCLEOTIDE SEQUENCE</scope>
    <source>
        <strain evidence="11">G3-3990</strain>
    </source>
</reference>
<evidence type="ECO:0000256" key="1">
    <source>
        <dbReference type="ARBA" id="ARBA00000382"/>
    </source>
</evidence>
<dbReference type="Gene3D" id="2.60.120.260">
    <property type="entry name" value="Galactose-binding domain-like"/>
    <property type="match status" value="2"/>
</dbReference>
<dbReference type="GO" id="GO:0042973">
    <property type="term" value="F:glucan endo-1,3-beta-D-glucosidase activity"/>
    <property type="evidence" value="ECO:0007669"/>
    <property type="project" value="UniProtKB-EC"/>
</dbReference>
<dbReference type="Pfam" id="PF17652">
    <property type="entry name" value="Glyco_hydro81C"/>
    <property type="match status" value="1"/>
</dbReference>
<evidence type="ECO:0000256" key="2">
    <source>
        <dbReference type="ARBA" id="ARBA00010730"/>
    </source>
</evidence>
<dbReference type="PANTHER" id="PTHR31983:SF0">
    <property type="entry name" value="GLUCAN ENDO-1,3-BETA-D-GLUCOSIDASE 2"/>
    <property type="match status" value="1"/>
</dbReference>
<dbReference type="InterPro" id="IPR000421">
    <property type="entry name" value="FA58C"/>
</dbReference>
<dbReference type="EMBL" id="JADIMG010000096">
    <property type="protein sequence ID" value="MBO8460667.1"/>
    <property type="molecule type" value="Genomic_DNA"/>
</dbReference>
<evidence type="ECO:0000256" key="7">
    <source>
        <dbReference type="ARBA" id="ARBA00023316"/>
    </source>
</evidence>
<dbReference type="EC" id="3.2.1.39" evidence="3"/>
<keyword evidence="4" id="KW-0378">Hydrolase</keyword>
<feature type="domain" description="F5/8 type C" evidence="10">
    <location>
        <begin position="946"/>
        <end position="1085"/>
    </location>
</feature>
<proteinExistence type="inferred from homology"/>
<feature type="signal peptide" evidence="9">
    <location>
        <begin position="1"/>
        <end position="22"/>
    </location>
</feature>
<evidence type="ECO:0000256" key="6">
    <source>
        <dbReference type="ARBA" id="ARBA00023295"/>
    </source>
</evidence>
<dbReference type="GO" id="GO:0000272">
    <property type="term" value="P:polysaccharide catabolic process"/>
    <property type="evidence" value="ECO:0007669"/>
    <property type="project" value="UniProtKB-KW"/>
</dbReference>
<dbReference type="Gene3D" id="2.60.40.1080">
    <property type="match status" value="1"/>
</dbReference>
<evidence type="ECO:0000256" key="9">
    <source>
        <dbReference type="SAM" id="SignalP"/>
    </source>
</evidence>
<dbReference type="PANTHER" id="PTHR31983">
    <property type="entry name" value="ENDO-1,3(4)-BETA-GLUCANASE 1"/>
    <property type="match status" value="1"/>
</dbReference>
<evidence type="ECO:0000313" key="11">
    <source>
        <dbReference type="EMBL" id="MBO8460667.1"/>
    </source>
</evidence>
<gene>
    <name evidence="11" type="ORF">IAA73_10105</name>
</gene>
<dbReference type="PROSITE" id="PS52008">
    <property type="entry name" value="GH81"/>
    <property type="match status" value="1"/>
</dbReference>
<dbReference type="Pfam" id="PF22633">
    <property type="entry name" value="F5_F8_type_C_2"/>
    <property type="match status" value="2"/>
</dbReference>
<evidence type="ECO:0000313" key="12">
    <source>
        <dbReference type="Proteomes" id="UP000823641"/>
    </source>
</evidence>
<keyword evidence="9" id="KW-0732">Signal</keyword>
<feature type="chain" id="PRO_5038585243" description="glucan endo-1,3-beta-D-glucosidase" evidence="9">
    <location>
        <begin position="23"/>
        <end position="1474"/>
    </location>
</feature>
<name>A0A9D9N536_9BACT</name>
<dbReference type="GO" id="GO:0052861">
    <property type="term" value="F:endo-1,3(4)-beta-glucanase activity"/>
    <property type="evidence" value="ECO:0007669"/>
    <property type="project" value="InterPro"/>
</dbReference>
<evidence type="ECO:0000256" key="3">
    <source>
        <dbReference type="ARBA" id="ARBA00012780"/>
    </source>
</evidence>